<accession>A0A6N8L2E4</accession>
<gene>
    <name evidence="1" type="ORF">GQF63_15970</name>
</gene>
<sequence length="51" mass="5825">MTIVPKDTLYTRFFVENTSVVPRMFYSMEAEIAPPEIRNPAKALMLMGGLF</sequence>
<organism evidence="1 2">
    <name type="scientific">Sphingobacterium humi</name>
    <dbReference type="NCBI Taxonomy" id="1796905"/>
    <lineage>
        <taxon>Bacteria</taxon>
        <taxon>Pseudomonadati</taxon>
        <taxon>Bacteroidota</taxon>
        <taxon>Sphingobacteriia</taxon>
        <taxon>Sphingobacteriales</taxon>
        <taxon>Sphingobacteriaceae</taxon>
        <taxon>Sphingobacterium</taxon>
    </lineage>
</organism>
<dbReference type="Proteomes" id="UP000435036">
    <property type="component" value="Unassembled WGS sequence"/>
</dbReference>
<dbReference type="EMBL" id="WSQA01000013">
    <property type="protein sequence ID" value="MVZ63526.1"/>
    <property type="molecule type" value="Genomic_DNA"/>
</dbReference>
<name>A0A6N8L2E4_9SPHI</name>
<proteinExistence type="predicted"/>
<reference evidence="1 2" key="1">
    <citation type="submission" date="2019-12" db="EMBL/GenBank/DDBJ databases">
        <authorList>
            <person name="Dong K."/>
        </authorList>
    </citation>
    <scope>NUCLEOTIDE SEQUENCE [LARGE SCALE GENOMIC DNA]</scope>
    <source>
        <strain evidence="1 2">JCM 31225</strain>
    </source>
</reference>
<dbReference type="AlphaFoldDB" id="A0A6N8L2E4"/>
<evidence type="ECO:0000313" key="1">
    <source>
        <dbReference type="EMBL" id="MVZ63526.1"/>
    </source>
</evidence>
<dbReference type="RefSeq" id="WP_160370235.1">
    <property type="nucleotide sequence ID" value="NZ_WSQA01000013.1"/>
</dbReference>
<keyword evidence="2" id="KW-1185">Reference proteome</keyword>
<protein>
    <submittedName>
        <fullName evidence="1">Uncharacterized protein</fullName>
    </submittedName>
</protein>
<comment type="caution">
    <text evidence="1">The sequence shown here is derived from an EMBL/GenBank/DDBJ whole genome shotgun (WGS) entry which is preliminary data.</text>
</comment>
<evidence type="ECO:0000313" key="2">
    <source>
        <dbReference type="Proteomes" id="UP000435036"/>
    </source>
</evidence>